<dbReference type="EMBL" id="AP017313">
    <property type="protein sequence ID" value="BAU52602.1"/>
    <property type="molecule type" value="Genomic_DNA"/>
</dbReference>
<evidence type="ECO:0000313" key="1">
    <source>
        <dbReference type="EMBL" id="BAU52602.1"/>
    </source>
</evidence>
<name>A0A110B0Z9_9SPHI</name>
<sequence length="173" mass="18969">MKYAYIIGSNAFVVHSKVISYANLGEDKEFLRINSVYHDQGAPAPETHLDCDINIKDLNGTPVTLLANKAVNAGPYTVKTARDSVEVLRTDGSTLIHIHQLDDDTAMSLEHNITAELEVSMPVVVIRIFGDFILGDLHISAQSEKLFVNNNGYGNSVQAGLNQLRFTEKGVEV</sequence>
<keyword evidence="2" id="KW-1185">Reference proteome</keyword>
<dbReference type="RefSeq" id="WP_096349909.1">
    <property type="nucleotide sequence ID" value="NZ_AP017313.1"/>
</dbReference>
<evidence type="ECO:0000313" key="2">
    <source>
        <dbReference type="Proteomes" id="UP000218263"/>
    </source>
</evidence>
<accession>A0A110B0Z9</accession>
<dbReference type="OrthoDB" id="796573at2"/>
<organism evidence="1 2">
    <name type="scientific">Mucilaginibacter gotjawali</name>
    <dbReference type="NCBI Taxonomy" id="1550579"/>
    <lineage>
        <taxon>Bacteria</taxon>
        <taxon>Pseudomonadati</taxon>
        <taxon>Bacteroidota</taxon>
        <taxon>Sphingobacteriia</taxon>
        <taxon>Sphingobacteriales</taxon>
        <taxon>Sphingobacteriaceae</taxon>
        <taxon>Mucilaginibacter</taxon>
    </lineage>
</organism>
<gene>
    <name evidence="1" type="ORF">MgSA37_00764</name>
</gene>
<dbReference type="AlphaFoldDB" id="A0A110B0Z9"/>
<dbReference type="Proteomes" id="UP000218263">
    <property type="component" value="Chromosome"/>
</dbReference>
<protein>
    <submittedName>
        <fullName evidence="1">Uncharacterized protein</fullName>
    </submittedName>
</protein>
<reference evidence="1 2" key="1">
    <citation type="submission" date="2015-12" db="EMBL/GenBank/DDBJ databases">
        <title>Genome sequence of Mucilaginibacter gotjawali.</title>
        <authorList>
            <person name="Lee J.S."/>
            <person name="Lee K.C."/>
            <person name="Kim K.K."/>
            <person name="Lee B.W."/>
        </authorList>
    </citation>
    <scope>NUCLEOTIDE SEQUENCE [LARGE SCALE GENOMIC DNA]</scope>
    <source>
        <strain evidence="1 2">SA3-7</strain>
    </source>
</reference>
<proteinExistence type="predicted"/>
<dbReference type="KEGG" id="mgot:MgSA37_00764"/>